<dbReference type="AlphaFoldDB" id="A0A8X8K0Z5"/>
<evidence type="ECO:0000256" key="11">
    <source>
        <dbReference type="SAM" id="Phobius"/>
    </source>
</evidence>
<dbReference type="RefSeq" id="WP_191771154.1">
    <property type="nucleotide sequence ID" value="NZ_JACSQS010000013.1"/>
</dbReference>
<dbReference type="PROSITE" id="PS50109">
    <property type="entry name" value="HIS_KIN"/>
    <property type="match status" value="1"/>
</dbReference>
<accession>A0A8X8K0Z5</accession>
<keyword evidence="10 11" id="KW-0472">Membrane</keyword>
<sequence length="440" mass="47248">MKRASLRNRLLLAGGLGLLLVTALATALLGHLFERAARDSLDAALEQDLLTVLAQAEVNPDGRVVLRQEPNEARFQRVFSGAYWQVGAADGTPLLQSRSLWDESLTAPAASSGGIAADITGPLQQPLRVLAREVRLPRAQAPLQVLVALDRSDLQAQVAQFRQRSALALAVLVAVWLAVLASQIHFGLRPLRQLGQQVEGVRRGEAQRVDTRGLSTEIAPLAEELNALLDHHQRMVARARTSAQDLAHALKTPLSVLAAEAEHPGGDWQQTVRAQGGHMQASIERYLAAGLAVDHRQRADVAPVVQSLCRLMGRVHGGRGVHFSSDTIDPALRFAGDAADLEEMLGNLLDNAGKWAVQQVRVSASVDGKRLRIDVRDDGPGLQESQLQTVLQRGVRLDQREDSSGLGLAIVGDIAASHAGELKLENASPGLRATLWLPAG</sequence>
<evidence type="ECO:0000313" key="15">
    <source>
        <dbReference type="Proteomes" id="UP000636938"/>
    </source>
</evidence>
<evidence type="ECO:0000256" key="3">
    <source>
        <dbReference type="ARBA" id="ARBA00012438"/>
    </source>
</evidence>
<dbReference type="InterPro" id="IPR003660">
    <property type="entry name" value="HAMP_dom"/>
</dbReference>
<dbReference type="SUPFAM" id="SSF55874">
    <property type="entry name" value="ATPase domain of HSP90 chaperone/DNA topoisomerase II/histidine kinase"/>
    <property type="match status" value="1"/>
</dbReference>
<dbReference type="GO" id="GO:0000160">
    <property type="term" value="P:phosphorelay signal transduction system"/>
    <property type="evidence" value="ECO:0007669"/>
    <property type="project" value="UniProtKB-KW"/>
</dbReference>
<dbReference type="PANTHER" id="PTHR45436:SF5">
    <property type="entry name" value="SENSOR HISTIDINE KINASE TRCS"/>
    <property type="match status" value="1"/>
</dbReference>
<comment type="catalytic activity">
    <reaction evidence="1">
        <text>ATP + protein L-histidine = ADP + protein N-phospho-L-histidine.</text>
        <dbReference type="EC" id="2.7.13.3"/>
    </reaction>
</comment>
<keyword evidence="9" id="KW-0902">Two-component regulatory system</keyword>
<dbReference type="PANTHER" id="PTHR45436">
    <property type="entry name" value="SENSOR HISTIDINE KINASE YKOH"/>
    <property type="match status" value="1"/>
</dbReference>
<dbReference type="EMBL" id="JACSQS010000013">
    <property type="protein sequence ID" value="MBD7955088.1"/>
    <property type="molecule type" value="Genomic_DNA"/>
</dbReference>
<dbReference type="GO" id="GO:0004673">
    <property type="term" value="F:protein histidine kinase activity"/>
    <property type="evidence" value="ECO:0007669"/>
    <property type="project" value="UniProtKB-EC"/>
</dbReference>
<dbReference type="InterPro" id="IPR050428">
    <property type="entry name" value="TCS_sensor_his_kinase"/>
</dbReference>
<dbReference type="GO" id="GO:0005886">
    <property type="term" value="C:plasma membrane"/>
    <property type="evidence" value="ECO:0007669"/>
    <property type="project" value="TreeGrafter"/>
</dbReference>
<organism evidence="14 15">
    <name type="scientific">Stenotrophomonas lacuserhaii</name>
    <dbReference type="NCBI Taxonomy" id="2760084"/>
    <lineage>
        <taxon>Bacteria</taxon>
        <taxon>Pseudomonadati</taxon>
        <taxon>Pseudomonadota</taxon>
        <taxon>Gammaproteobacteria</taxon>
        <taxon>Lysobacterales</taxon>
        <taxon>Lysobacteraceae</taxon>
        <taxon>Stenotrophomonas</taxon>
    </lineage>
</organism>
<dbReference type="Proteomes" id="UP000636938">
    <property type="component" value="Unassembled WGS sequence"/>
</dbReference>
<evidence type="ECO:0000259" key="13">
    <source>
        <dbReference type="PROSITE" id="PS50885"/>
    </source>
</evidence>
<evidence type="ECO:0000256" key="6">
    <source>
        <dbReference type="ARBA" id="ARBA00022692"/>
    </source>
</evidence>
<keyword evidence="5" id="KW-0808">Transferase</keyword>
<evidence type="ECO:0000313" key="14">
    <source>
        <dbReference type="EMBL" id="MBD7955088.1"/>
    </source>
</evidence>
<protein>
    <recommendedName>
        <fullName evidence="3">histidine kinase</fullName>
        <ecNumber evidence="3">2.7.13.3</ecNumber>
    </recommendedName>
</protein>
<evidence type="ECO:0000256" key="4">
    <source>
        <dbReference type="ARBA" id="ARBA00022553"/>
    </source>
</evidence>
<evidence type="ECO:0000256" key="5">
    <source>
        <dbReference type="ARBA" id="ARBA00022679"/>
    </source>
</evidence>
<evidence type="ECO:0000256" key="8">
    <source>
        <dbReference type="ARBA" id="ARBA00022989"/>
    </source>
</evidence>
<keyword evidence="8 11" id="KW-1133">Transmembrane helix</keyword>
<dbReference type="PROSITE" id="PS50885">
    <property type="entry name" value="HAMP"/>
    <property type="match status" value="1"/>
</dbReference>
<proteinExistence type="predicted"/>
<feature type="transmembrane region" description="Helical" evidence="11">
    <location>
        <begin position="166"/>
        <end position="188"/>
    </location>
</feature>
<dbReference type="PRINTS" id="PR00344">
    <property type="entry name" value="BCTRLSENSOR"/>
</dbReference>
<evidence type="ECO:0000256" key="9">
    <source>
        <dbReference type="ARBA" id="ARBA00023012"/>
    </source>
</evidence>
<reference evidence="14 15" key="1">
    <citation type="submission" date="2020-08" db="EMBL/GenBank/DDBJ databases">
        <title>A Genomic Blueprint of the Chicken Gut Microbiome.</title>
        <authorList>
            <person name="Gilroy R."/>
            <person name="Ravi A."/>
            <person name="Getino M."/>
            <person name="Pursley I."/>
            <person name="Horton D.L."/>
            <person name="Alikhan N.-F."/>
            <person name="Baker D."/>
            <person name="Gharbi K."/>
            <person name="Hall N."/>
            <person name="Watson M."/>
            <person name="Adriaenssens E.M."/>
            <person name="Foster-Nyarko E."/>
            <person name="Jarju S."/>
            <person name="Secka A."/>
            <person name="Antonio M."/>
            <person name="Oren A."/>
            <person name="Chaudhuri R."/>
            <person name="La Ragione R.M."/>
            <person name="Hildebrand F."/>
            <person name="Pallen M.J."/>
        </authorList>
    </citation>
    <scope>NUCLEOTIDE SEQUENCE [LARGE SCALE GENOMIC DNA]</scope>
    <source>
        <strain evidence="14 15">Sa5BUN4</strain>
    </source>
</reference>
<dbReference type="InterPro" id="IPR005467">
    <property type="entry name" value="His_kinase_dom"/>
</dbReference>
<evidence type="ECO:0000256" key="1">
    <source>
        <dbReference type="ARBA" id="ARBA00000085"/>
    </source>
</evidence>
<keyword evidence="6 11" id="KW-0812">Transmembrane</keyword>
<dbReference type="InterPro" id="IPR036890">
    <property type="entry name" value="HATPase_C_sf"/>
</dbReference>
<keyword evidence="7 14" id="KW-0418">Kinase</keyword>
<evidence type="ECO:0000256" key="2">
    <source>
        <dbReference type="ARBA" id="ARBA00004370"/>
    </source>
</evidence>
<dbReference type="InterPro" id="IPR004358">
    <property type="entry name" value="Sig_transdc_His_kin-like_C"/>
</dbReference>
<name>A0A8X8K0Z5_9GAMM</name>
<feature type="domain" description="Histidine kinase" evidence="12">
    <location>
        <begin position="245"/>
        <end position="440"/>
    </location>
</feature>
<evidence type="ECO:0000256" key="10">
    <source>
        <dbReference type="ARBA" id="ARBA00023136"/>
    </source>
</evidence>
<evidence type="ECO:0000256" key="7">
    <source>
        <dbReference type="ARBA" id="ARBA00022777"/>
    </source>
</evidence>
<gene>
    <name evidence="14" type="ORF">H9654_12845</name>
</gene>
<dbReference type="Gene3D" id="3.30.565.10">
    <property type="entry name" value="Histidine kinase-like ATPase, C-terminal domain"/>
    <property type="match status" value="1"/>
</dbReference>
<dbReference type="SMART" id="SM00387">
    <property type="entry name" value="HATPase_c"/>
    <property type="match status" value="1"/>
</dbReference>
<evidence type="ECO:0000259" key="12">
    <source>
        <dbReference type="PROSITE" id="PS50109"/>
    </source>
</evidence>
<dbReference type="Gene3D" id="1.10.287.130">
    <property type="match status" value="1"/>
</dbReference>
<dbReference type="InterPro" id="IPR003594">
    <property type="entry name" value="HATPase_dom"/>
</dbReference>
<dbReference type="Pfam" id="PF02518">
    <property type="entry name" value="HATPase_c"/>
    <property type="match status" value="1"/>
</dbReference>
<dbReference type="EC" id="2.7.13.3" evidence="3"/>
<keyword evidence="4" id="KW-0597">Phosphoprotein</keyword>
<comment type="subcellular location">
    <subcellularLocation>
        <location evidence="2">Membrane</location>
    </subcellularLocation>
</comment>
<feature type="domain" description="HAMP" evidence="13">
    <location>
        <begin position="185"/>
        <end position="237"/>
    </location>
</feature>
<keyword evidence="15" id="KW-1185">Reference proteome</keyword>
<comment type="caution">
    <text evidence="14">The sequence shown here is derived from an EMBL/GenBank/DDBJ whole genome shotgun (WGS) entry which is preliminary data.</text>
</comment>